<evidence type="ECO:0000259" key="2">
    <source>
        <dbReference type="Pfam" id="PF13837"/>
    </source>
</evidence>
<feature type="domain" description="Myb/SANT-like DNA-binding" evidence="2">
    <location>
        <begin position="639"/>
        <end position="715"/>
    </location>
</feature>
<reference evidence="3" key="1">
    <citation type="submission" date="2020-11" db="EMBL/GenBank/DDBJ databases">
        <authorList>
            <person name="Whiteford S."/>
        </authorList>
    </citation>
    <scope>NUCLEOTIDE SEQUENCE</scope>
</reference>
<dbReference type="InterPro" id="IPR044822">
    <property type="entry name" value="Myb_DNA-bind_4"/>
</dbReference>
<dbReference type="EMBL" id="CAJHNJ030000034">
    <property type="protein sequence ID" value="CAG9127601.1"/>
    <property type="molecule type" value="Genomic_DNA"/>
</dbReference>
<comment type="caution">
    <text evidence="3">The sequence shown here is derived from an EMBL/GenBank/DDBJ whole genome shotgun (WGS) entry which is preliminary data.</text>
</comment>
<dbReference type="Pfam" id="PF13837">
    <property type="entry name" value="Myb_DNA-bind_4"/>
    <property type="match status" value="5"/>
</dbReference>
<dbReference type="PANTHER" id="PTHR31307">
    <property type="entry name" value="TRIHELIX TRANSCRIPTION FACTOR ASIL2"/>
    <property type="match status" value="1"/>
</dbReference>
<feature type="domain" description="Myb/SANT-like DNA-binding" evidence="2">
    <location>
        <begin position="813"/>
        <end position="896"/>
    </location>
</feature>
<sequence length="1064" mass="122395">MDEEETFDLNTIHEYELQSNEDGSVKLHENCLIISHNETKEVKYLPLTEEVLQALGLALLQDEEETEQQPQAEQPEDSQLTEATETYEESVRPEGVEITIEEMPLKPEEGTITIVFTDDEDAMELDRTITDSEKNNGADKDNLFWSVPMTHRLLDLYEEKMHLFHSPDKKQRSVWKEIYEAMSQEYPEILHSNEFGLRSKFGGLKRTYKGAVEYLNDNLHTTKWPFFERMEKIMNTRRRLENGGSKAEGRKSGSGASDGQPWERSWTPLLLQVYEECMQSDAALDWSDIRARLAQAEPGLARVGTRQIKQKFLYLMRSYAAMVKTGSLPRGELLDLQIFESLQRIYSAEEQTIEQQELAARSGTRGGKLDAVHMQKPGAREKAWPKAHTELLLDLYTEHRPRLQHEPASAVYQDIATSLRATLPGSGAIDGPACEAKIAALMNRLNVCKAKETKNWQYYSRAQRAFGGGGDGWSAPRTKLLLELYELTSRTLDESGPRFWRTLAERMAEVTGSHSLSGWRGDAHQAAAGAVRADSRTLDESGPRFWRTLAERMAELGIFVRDPPCGVTDVTFSKITTYSNIYTIAEPGFWSTLAERLARCRTKLLLELYELTSRTLDESGPRFWRTLAERMAERDEVTRTKLLLELYELTSRTLDESGPRFWRTLAERMAERVPDAGLSAAKCEAKMQSLLIKYKSLAMRKHDHNWVFFPQMDKIFGTKSIPWPNRTLQLLLAMYQANIHRLEAGEAPARVWAAVSQSINNAIHQEDIVTPKSCSQKMSELKQKYNKLMRDDEAAKAWPLFRRMSELFSTYLWSKANVDLLLDVYERHKHRFDVSHDQAAVWDAISDEFNDESHSSAVIGQQCQTEMHVLKARYRALLKNDVKNSSWPFFEKMHRIFGEDADSPAAARGRDASKSLLIPLNLNFEDDMEEYIWTEESTDLMLQLYQKHRHWFGNKPRSEVWAAIDRELTEHDPTYTNKKKGYGGWFRYLDIMTKYMDIKERRSDEKDWPYYERMDSIFNSRGRSGSVPSDVSEVASDRSEAVGDLLQAARGRKRLVGMYTLHTQ</sequence>
<evidence type="ECO:0000313" key="4">
    <source>
        <dbReference type="Proteomes" id="UP000653454"/>
    </source>
</evidence>
<feature type="region of interest" description="Disordered" evidence="1">
    <location>
        <begin position="238"/>
        <end position="261"/>
    </location>
</feature>
<name>A0A8S4FJQ9_PLUXY</name>
<dbReference type="AlphaFoldDB" id="A0A8S4FJQ9"/>
<feature type="domain" description="Myb/SANT-like DNA-binding" evidence="2">
    <location>
        <begin position="932"/>
        <end position="1017"/>
    </location>
</feature>
<dbReference type="PANTHER" id="PTHR31307:SF4">
    <property type="entry name" value="TRIHELIX TRANSCRIPTION FACTOR ASIL2"/>
    <property type="match status" value="1"/>
</dbReference>
<dbReference type="Gene3D" id="1.10.10.60">
    <property type="entry name" value="Homeodomain-like"/>
    <property type="match status" value="1"/>
</dbReference>
<organism evidence="3 4">
    <name type="scientific">Plutella xylostella</name>
    <name type="common">Diamondback moth</name>
    <name type="synonym">Plutella maculipennis</name>
    <dbReference type="NCBI Taxonomy" id="51655"/>
    <lineage>
        <taxon>Eukaryota</taxon>
        <taxon>Metazoa</taxon>
        <taxon>Ecdysozoa</taxon>
        <taxon>Arthropoda</taxon>
        <taxon>Hexapoda</taxon>
        <taxon>Insecta</taxon>
        <taxon>Pterygota</taxon>
        <taxon>Neoptera</taxon>
        <taxon>Endopterygota</taxon>
        <taxon>Lepidoptera</taxon>
        <taxon>Glossata</taxon>
        <taxon>Ditrysia</taxon>
        <taxon>Yponomeutoidea</taxon>
        <taxon>Plutellidae</taxon>
        <taxon>Plutella</taxon>
    </lineage>
</organism>
<accession>A0A8S4FJQ9</accession>
<keyword evidence="4" id="KW-1185">Reference proteome</keyword>
<gene>
    <name evidence="3" type="ORF">PLXY2_LOCUS8935</name>
</gene>
<feature type="compositionally biased region" description="Basic and acidic residues" evidence="1">
    <location>
        <begin position="238"/>
        <end position="251"/>
    </location>
</feature>
<feature type="domain" description="Myb/SANT-like DNA-binding" evidence="2">
    <location>
        <begin position="144"/>
        <end position="233"/>
    </location>
</feature>
<evidence type="ECO:0000313" key="3">
    <source>
        <dbReference type="EMBL" id="CAG9127601.1"/>
    </source>
</evidence>
<dbReference type="Proteomes" id="UP000653454">
    <property type="component" value="Unassembled WGS sequence"/>
</dbReference>
<proteinExistence type="predicted"/>
<feature type="region of interest" description="Disordered" evidence="1">
    <location>
        <begin position="62"/>
        <end position="93"/>
    </location>
</feature>
<dbReference type="InterPro" id="IPR044823">
    <property type="entry name" value="ASIL1/2-like"/>
</dbReference>
<feature type="domain" description="Myb/SANT-like DNA-binding" evidence="2">
    <location>
        <begin position="723"/>
        <end position="807"/>
    </location>
</feature>
<protein>
    <submittedName>
        <fullName evidence="3">(diamondback moth) hypothetical protein</fullName>
    </submittedName>
</protein>
<evidence type="ECO:0000256" key="1">
    <source>
        <dbReference type="SAM" id="MobiDB-lite"/>
    </source>
</evidence>